<name>A0A6J5NQ99_9CAUD</name>
<evidence type="ECO:0000313" key="1">
    <source>
        <dbReference type="EMBL" id="CAB4161980.1"/>
    </source>
</evidence>
<accession>A0A6J5NQ99</accession>
<dbReference type="EMBL" id="LR796738">
    <property type="protein sequence ID" value="CAB4161980.1"/>
    <property type="molecule type" value="Genomic_DNA"/>
</dbReference>
<reference evidence="1" key="1">
    <citation type="submission" date="2020-04" db="EMBL/GenBank/DDBJ databases">
        <authorList>
            <person name="Chiriac C."/>
            <person name="Salcher M."/>
            <person name="Ghai R."/>
            <person name="Kavagutti S V."/>
        </authorList>
    </citation>
    <scope>NUCLEOTIDE SEQUENCE</scope>
</reference>
<proteinExistence type="predicted"/>
<gene>
    <name evidence="1" type="ORF">UFOVP783_10</name>
</gene>
<organism evidence="1">
    <name type="scientific">uncultured Caudovirales phage</name>
    <dbReference type="NCBI Taxonomy" id="2100421"/>
    <lineage>
        <taxon>Viruses</taxon>
        <taxon>Duplodnaviria</taxon>
        <taxon>Heunggongvirae</taxon>
        <taxon>Uroviricota</taxon>
        <taxon>Caudoviricetes</taxon>
        <taxon>Peduoviridae</taxon>
        <taxon>Maltschvirus</taxon>
        <taxon>Maltschvirus maltsch</taxon>
    </lineage>
</organism>
<sequence length="78" mass="9050">MSAAKVPSVERGCAGKTNLGRKYKEQAERFAAKYRSRFGVYRCPHCRAYHLTRKVDNAEEYGGLLHITEDHRMKYVQD</sequence>
<protein>
    <submittedName>
        <fullName evidence="1">Uncharacterized protein</fullName>
    </submittedName>
</protein>